<dbReference type="SUPFAM" id="SSF49899">
    <property type="entry name" value="Concanavalin A-like lectins/glucanases"/>
    <property type="match status" value="2"/>
</dbReference>
<dbReference type="InterPro" id="IPR026444">
    <property type="entry name" value="Secre_tail"/>
</dbReference>
<keyword evidence="8" id="KW-1185">Reference proteome</keyword>
<dbReference type="GO" id="GO:0005975">
    <property type="term" value="P:carbohydrate metabolic process"/>
    <property type="evidence" value="ECO:0007669"/>
    <property type="project" value="UniProtKB-ARBA"/>
</dbReference>
<feature type="domain" description="Laminin G" evidence="5">
    <location>
        <begin position="1143"/>
        <end position="1267"/>
    </location>
</feature>
<protein>
    <submittedName>
        <fullName evidence="7">Choice-of-anchor D domain-containing protein</fullName>
    </submittedName>
</protein>
<dbReference type="PANTHER" id="PTHR42535:SF2">
    <property type="entry name" value="CHROMOSOME UNDETERMINED SCAFFOLD_146, WHOLE GENOME SHOTGUN SEQUENCE"/>
    <property type="match status" value="1"/>
</dbReference>
<dbReference type="Proteomes" id="UP000307602">
    <property type="component" value="Unassembled WGS sequence"/>
</dbReference>
<dbReference type="NCBIfam" id="TIGR04183">
    <property type="entry name" value="Por_Secre_tail"/>
    <property type="match status" value="1"/>
</dbReference>
<evidence type="ECO:0000256" key="3">
    <source>
        <dbReference type="SAM" id="MobiDB-lite"/>
    </source>
</evidence>
<sequence>MKNLDFSKIKYVTCLFLLLSTTLSHSQHCSSDGNNTSDEYIGRVQLSTIDNTSGASAGYSDFTAISTNLNTSTNYTITITPTWTGTIYDEGYSVWIDYNQNDDFTDPGEQVWSQAASQTTPVSGSFTIPGTATTGNTRMRVSMKYNGIPTSCESFAFGEVEDYTVNIVAPSAPEINLVGNATTIANGDTTPTVGDHTEFGSIANSTTLDRTFTIQNTGTSTLNLTGGTPIVDISGNAAFSILTQPSANTIASGGDLTFVVRFAPTTDVTNAQATISIDNNDTTGSENPYTFVIQGSSFTPAPEINIQGNSTDIASGDTTPIAGDHTEFGFIANSTTFDRTFTIQNTGTSTLNLTGGTPIIDISGNAAFSILTQPSANTIASGGDLTFVVRFAPTTDVTNAQATISIDNNDTTGSENPYTFVIQGSSFTPAPEINIQGNSTDIVSGDVTPIAGDHTEFGAILNATTLDRTFTIQNTGTANLNLTGGTPIVDISGNAAFSILTQPSSNTIASSGNLTFVVRFAPSVIGTNLQATISIDNDDSNENPYTFTVQGSSFNTNPEINIQGNSIDIASGDTTPAFGDDTEFGAAITSTTIDHTFTIQNTGTSTLNLTGGTPIVDISGNAAFSILTQPSANTIASGGDLTFVVRFAPTVVGSNLQATVSIDNDDTDENPYTFVVQGSALLTNSPGNVGSNLQLWLRADQGIALTGTDVDSWTDQSANGFTGASQGSTDAEYVASGLNFNPILRFSGNSFYNLGNPSQLDLQPNTDEMTIITVVVTGGATTGTVFGKSNSSTRNYQVWFGTTDRVLHHTLGRQGGNQAVRWGTIYALNEPKITTGVVSNTGNSLTRLSPYVNGVADPADRNDGTSTGNSVTDVLVGARRDGTNSGSGYRYNGDIAEIIMYDRDLSSTERQKVESYLSIKYGVTLGSNDAFWDSGTNTSTPFGYAGTSNDYIASDGSILWNGALNAGYGYNVFGIARDDNSNLLQQKSKSVNVIPEPILTMEAETGSLNTDLSYLLVGNNGDNIALTTTSLPIRSTNILERRWIVRESTNDPGTVTLEFDLSTSPITDAQGANLELLIADNTSFNNYKNIVGTYNATTDILTFTGINFENAEYFTLGITEDYQDDYHLSFNGTTRYIDLGDNNDLTGHFTISAWVKSNTNGRTIVSKGSASGYELSINGSGNVVMSFNSGTQTVTSTNSVPQNIWHHVAVIYNGTTTKIYIDGIEDGTANISTSPVANSESFLIGASGSSPSNFFSGEMDELRIWNRALTVDQLRFIMNQEIEVSGGNVYGTLIPQTATKHEINSIPSADLLAYYPFSHIRGNCALNESSNTTQNGRLFNTPTSAIENQTTPLPFVSNDNTGWDISTTWLNNGVQYTPNTTINGTQVDWNIVEINHNISVDRDLNVLALISNANELTINGDTAANTGHGLTITHYLKLDGSIDLEGESQLIQTTGSDFDATSTGTLERDQQGTSNTYIYNYWSSPVAPSSNGSYTLANVFNNISFLGSGYNGTATPSVAVADYWIWKYANRASDNYSEWQHVRSTGTLLPGEGFTMKGPGVATPNQNYELLGQPNNGDITLTLSDNNDYLVGNPYPSAIDANAFILDHISVTEGGNYSDPTENIINGALYFWDHFSNNTHNLKGYQGGYATYTLMGGAVAISNDARIDATGAIGTKLPERYIPIGQGFFVSAVLDTDLVGDPNDPGITLPVNGGTITFSNSHRVFQRETVSGTNTGSLFLKNNSKGKSTTTATNSQIDTRQKIRLMLDSPDGYHRQLLVGVDENASKGFDIGYDALLIETNSEDMYWNVNSSNLIIQAVDNFNEEQTLPLGVKIHKEGIATIKIDDLKNISSNQNIYLHDIELNIYHDLKQSNYEVLLVPGEYLDRFEIAFSNQQQSLSSEDVEKTNLQVYFSNEKGSIIIHNPILKQIKSIEIYNILGQSIYEFSTESNKNYIEHKTPNIIAGTYIIKMKMGVETISKKILAK</sequence>
<feature type="domain" description="LamG-like jellyroll fold" evidence="6">
    <location>
        <begin position="1147"/>
        <end position="1272"/>
    </location>
</feature>
<dbReference type="PANTHER" id="PTHR42535">
    <property type="entry name" value="OOKINETE PROTEIN, PUTATIVE-RELATED"/>
    <property type="match status" value="1"/>
</dbReference>
<dbReference type="GO" id="GO:0005737">
    <property type="term" value="C:cytoplasm"/>
    <property type="evidence" value="ECO:0007669"/>
    <property type="project" value="UniProtKB-SubCell"/>
</dbReference>
<evidence type="ECO:0000256" key="4">
    <source>
        <dbReference type="SAM" id="SignalP"/>
    </source>
</evidence>
<evidence type="ECO:0000256" key="2">
    <source>
        <dbReference type="ARBA" id="ARBA00023157"/>
    </source>
</evidence>
<dbReference type="OrthoDB" id="2582440at2"/>
<dbReference type="InterPro" id="IPR001791">
    <property type="entry name" value="Laminin_G"/>
</dbReference>
<reference evidence="7 8" key="1">
    <citation type="submission" date="2019-04" db="EMBL/GenBank/DDBJ databases">
        <authorList>
            <person name="Liu A."/>
        </authorList>
    </citation>
    <scope>NUCLEOTIDE SEQUENCE [LARGE SCALE GENOMIC DNA]</scope>
    <source>
        <strain evidence="7 8">RZ03</strain>
    </source>
</reference>
<dbReference type="Pfam" id="PF13385">
    <property type="entry name" value="Laminin_G_3"/>
    <property type="match status" value="1"/>
</dbReference>
<dbReference type="Gene3D" id="2.60.40.10">
    <property type="entry name" value="Immunoglobulins"/>
    <property type="match status" value="4"/>
</dbReference>
<dbReference type="InterPro" id="IPR013783">
    <property type="entry name" value="Ig-like_fold"/>
</dbReference>
<feature type="chain" id="PRO_5020362745" evidence="4">
    <location>
        <begin position="27"/>
        <end position="1984"/>
    </location>
</feature>
<evidence type="ECO:0000313" key="8">
    <source>
        <dbReference type="Proteomes" id="UP000307602"/>
    </source>
</evidence>
<keyword evidence="1 4" id="KW-0732">Signal</keyword>
<gene>
    <name evidence="7" type="ORF">EM932_00325</name>
</gene>
<dbReference type="InterPro" id="IPR013320">
    <property type="entry name" value="ConA-like_dom_sf"/>
</dbReference>
<dbReference type="RefSeq" id="WP_135874316.1">
    <property type="nucleotide sequence ID" value="NZ_SRSO01000001.1"/>
</dbReference>
<dbReference type="EMBL" id="SRSO01000001">
    <property type="protein sequence ID" value="TGV04606.1"/>
    <property type="molecule type" value="Genomic_DNA"/>
</dbReference>
<accession>A0A4S1E1W6</accession>
<dbReference type="NCBIfam" id="NF012200">
    <property type="entry name" value="choice_anch_D"/>
    <property type="match status" value="4"/>
</dbReference>
<dbReference type="InterPro" id="IPR006558">
    <property type="entry name" value="LamG-like"/>
</dbReference>
<evidence type="ECO:0000256" key="1">
    <source>
        <dbReference type="ARBA" id="ARBA00022729"/>
    </source>
</evidence>
<dbReference type="InterPro" id="IPR045474">
    <property type="entry name" value="GEVED"/>
</dbReference>
<evidence type="ECO:0000259" key="6">
    <source>
        <dbReference type="SMART" id="SM00560"/>
    </source>
</evidence>
<name>A0A4S1E1W6_9FLAO</name>
<dbReference type="SMART" id="SM00282">
    <property type="entry name" value="LamG"/>
    <property type="match status" value="1"/>
</dbReference>
<dbReference type="InterPro" id="IPR058515">
    <property type="entry name" value="DUF8202"/>
</dbReference>
<organism evidence="7 8">
    <name type="scientific">Flavivirga rizhaonensis</name>
    <dbReference type="NCBI Taxonomy" id="2559571"/>
    <lineage>
        <taxon>Bacteria</taxon>
        <taxon>Pseudomonadati</taxon>
        <taxon>Bacteroidota</taxon>
        <taxon>Flavobacteriia</taxon>
        <taxon>Flavobacteriales</taxon>
        <taxon>Flavobacteriaceae</taxon>
        <taxon>Flavivirga</taxon>
    </lineage>
</organism>
<dbReference type="SMART" id="SM00560">
    <property type="entry name" value="LamGL"/>
    <property type="match status" value="1"/>
</dbReference>
<dbReference type="Pfam" id="PF26628">
    <property type="entry name" value="DUF8202"/>
    <property type="match status" value="1"/>
</dbReference>
<feature type="region of interest" description="Disordered" evidence="3">
    <location>
        <begin position="1736"/>
        <end position="1755"/>
    </location>
</feature>
<comment type="caution">
    <text evidence="7">The sequence shown here is derived from an EMBL/GenBank/DDBJ whole genome shotgun (WGS) entry which is preliminary data.</text>
</comment>
<evidence type="ECO:0000259" key="5">
    <source>
        <dbReference type="SMART" id="SM00282"/>
    </source>
</evidence>
<dbReference type="GO" id="GO:0004553">
    <property type="term" value="F:hydrolase activity, hydrolyzing O-glycosyl compounds"/>
    <property type="evidence" value="ECO:0007669"/>
    <property type="project" value="UniProtKB-ARBA"/>
</dbReference>
<evidence type="ECO:0000313" key="7">
    <source>
        <dbReference type="EMBL" id="TGV04606.1"/>
    </source>
</evidence>
<dbReference type="Pfam" id="PF20009">
    <property type="entry name" value="GEVED"/>
    <property type="match status" value="1"/>
</dbReference>
<dbReference type="Gene3D" id="2.60.120.200">
    <property type="match status" value="2"/>
</dbReference>
<proteinExistence type="predicted"/>
<keyword evidence="2" id="KW-1015">Disulfide bond</keyword>
<feature type="signal peptide" evidence="4">
    <location>
        <begin position="1"/>
        <end position="26"/>
    </location>
</feature>